<dbReference type="Proteomes" id="UP000199202">
    <property type="component" value="Unassembled WGS sequence"/>
</dbReference>
<dbReference type="AlphaFoldDB" id="A0A1G8T2P4"/>
<reference evidence="1 2" key="1">
    <citation type="submission" date="2016-10" db="EMBL/GenBank/DDBJ databases">
        <authorList>
            <person name="de Groot N.N."/>
        </authorList>
    </citation>
    <scope>NUCLEOTIDE SEQUENCE [LARGE SCALE GENOMIC DNA]</scope>
    <source>
        <strain evidence="1 2">CGMCC 4.6533</strain>
    </source>
</reference>
<organism evidence="1 2">
    <name type="scientific">Nonomuraea jiangxiensis</name>
    <dbReference type="NCBI Taxonomy" id="633440"/>
    <lineage>
        <taxon>Bacteria</taxon>
        <taxon>Bacillati</taxon>
        <taxon>Actinomycetota</taxon>
        <taxon>Actinomycetes</taxon>
        <taxon>Streptosporangiales</taxon>
        <taxon>Streptosporangiaceae</taxon>
        <taxon>Nonomuraea</taxon>
    </lineage>
</organism>
<keyword evidence="2" id="KW-1185">Reference proteome</keyword>
<evidence type="ECO:0000313" key="1">
    <source>
        <dbReference type="EMBL" id="SDJ35657.1"/>
    </source>
</evidence>
<gene>
    <name evidence="1" type="ORF">SAMN05421869_11048</name>
</gene>
<protein>
    <submittedName>
        <fullName evidence="1">Uncharacterized protein</fullName>
    </submittedName>
</protein>
<dbReference type="STRING" id="633440.SAMN05421869_11048"/>
<evidence type="ECO:0000313" key="2">
    <source>
        <dbReference type="Proteomes" id="UP000199202"/>
    </source>
</evidence>
<sequence>MTLVADIELGGPLLYDPDGYVSEDGRRLLIEHFLGGVDPSARG</sequence>
<accession>A0A1G8T2P4</accession>
<name>A0A1G8T2P4_9ACTN</name>
<dbReference type="EMBL" id="FNDJ01000010">
    <property type="protein sequence ID" value="SDJ35657.1"/>
    <property type="molecule type" value="Genomic_DNA"/>
</dbReference>
<proteinExistence type="predicted"/>
<dbReference type="RefSeq" id="WP_281250025.1">
    <property type="nucleotide sequence ID" value="NZ_FNDJ01000010.1"/>
</dbReference>